<sequence>MTQHRHPHQQRLGPQDSLLDQSPLDAAERTCLETIRHMLHSFAAPQSQAWMAAFRCADAGFAPATGPLIATQAMRYIDEVRKSRISVFHFNSAACPPCAAVLTEHERRLMLALHWARRGHPARARLELMLLCEGNEIAHAMARLTALSRALPAPADAASGPAQTAALHPGAPR</sequence>
<evidence type="ECO:0000256" key="1">
    <source>
        <dbReference type="SAM" id="MobiDB-lite"/>
    </source>
</evidence>
<accession>A0A348WBW6</accession>
<organism evidence="2 3">
    <name type="scientific">Roseovarius nubinhibens</name>
    <dbReference type="NCBI Taxonomy" id="314263"/>
    <lineage>
        <taxon>Bacteria</taxon>
        <taxon>Pseudomonadati</taxon>
        <taxon>Pseudomonadota</taxon>
        <taxon>Alphaproteobacteria</taxon>
        <taxon>Rhodobacterales</taxon>
        <taxon>Roseobacteraceae</taxon>
        <taxon>Roseovarius</taxon>
    </lineage>
</organism>
<proteinExistence type="predicted"/>
<dbReference type="RefSeq" id="WP_339854556.1">
    <property type="nucleotide sequence ID" value="NZ_CAXAXR010000011.1"/>
</dbReference>
<dbReference type="EMBL" id="DMVW01000091">
    <property type="protein sequence ID" value="HAR52028.1"/>
    <property type="molecule type" value="Genomic_DNA"/>
</dbReference>
<comment type="caution">
    <text evidence="2">The sequence shown here is derived from an EMBL/GenBank/DDBJ whole genome shotgun (WGS) entry which is preliminary data.</text>
</comment>
<evidence type="ECO:0000313" key="3">
    <source>
        <dbReference type="Proteomes" id="UP000264719"/>
    </source>
</evidence>
<reference evidence="2 3" key="1">
    <citation type="journal article" date="2018" name="Nat. Biotechnol.">
        <title>A standardized bacterial taxonomy based on genome phylogeny substantially revises the tree of life.</title>
        <authorList>
            <person name="Parks D.H."/>
            <person name="Chuvochina M."/>
            <person name="Waite D.W."/>
            <person name="Rinke C."/>
            <person name="Skarshewski A."/>
            <person name="Chaumeil P.A."/>
            <person name="Hugenholtz P."/>
        </authorList>
    </citation>
    <scope>NUCLEOTIDE SEQUENCE [LARGE SCALE GENOMIC DNA]</scope>
    <source>
        <strain evidence="2">UBA9169</strain>
    </source>
</reference>
<evidence type="ECO:0000313" key="2">
    <source>
        <dbReference type="EMBL" id="HAR52028.1"/>
    </source>
</evidence>
<dbReference type="Proteomes" id="UP000264719">
    <property type="component" value="Unassembled WGS sequence"/>
</dbReference>
<gene>
    <name evidence="2" type="ORF">DCS45_09160</name>
</gene>
<dbReference type="AlphaFoldDB" id="A0A348WBW6"/>
<feature type="region of interest" description="Disordered" evidence="1">
    <location>
        <begin position="1"/>
        <end position="20"/>
    </location>
</feature>
<protein>
    <submittedName>
        <fullName evidence="2">Uncharacterized protein</fullName>
    </submittedName>
</protein>
<name>A0A348WBW6_9RHOB</name>